<feature type="compositionally biased region" description="Basic and acidic residues" evidence="4">
    <location>
        <begin position="9"/>
        <end position="21"/>
    </location>
</feature>
<dbReference type="GO" id="GO:0031053">
    <property type="term" value="P:primary miRNA processing"/>
    <property type="evidence" value="ECO:0007669"/>
    <property type="project" value="TreeGrafter"/>
</dbReference>
<dbReference type="Proteomes" id="UP000751190">
    <property type="component" value="Unassembled WGS sequence"/>
</dbReference>
<feature type="compositionally biased region" description="Basic and acidic residues" evidence="4">
    <location>
        <begin position="34"/>
        <end position="53"/>
    </location>
</feature>
<keyword evidence="3" id="KW-0539">Nucleus</keyword>
<dbReference type="InterPro" id="IPR007042">
    <property type="entry name" value="SERRATE/Ars2_C"/>
</dbReference>
<dbReference type="GO" id="GO:0016604">
    <property type="term" value="C:nuclear body"/>
    <property type="evidence" value="ECO:0007669"/>
    <property type="project" value="TreeGrafter"/>
</dbReference>
<comment type="similarity">
    <text evidence="2">Belongs to the ARS2 family.</text>
</comment>
<gene>
    <name evidence="7" type="ORF">KFE25_006064</name>
</gene>
<dbReference type="EMBL" id="JAGTXO010000002">
    <property type="protein sequence ID" value="KAG8469609.1"/>
    <property type="molecule type" value="Genomic_DNA"/>
</dbReference>
<comment type="caution">
    <text evidence="7">The sequence shown here is derived from an EMBL/GenBank/DDBJ whole genome shotgun (WGS) entry which is preliminary data.</text>
</comment>
<evidence type="ECO:0000259" key="5">
    <source>
        <dbReference type="Pfam" id="PF04959"/>
    </source>
</evidence>
<dbReference type="Pfam" id="PF12066">
    <property type="entry name" value="SERRATE_Ars2_N"/>
    <property type="match status" value="1"/>
</dbReference>
<evidence type="ECO:0000256" key="1">
    <source>
        <dbReference type="ARBA" id="ARBA00004123"/>
    </source>
</evidence>
<accession>A0A8J5Y1D9</accession>
<protein>
    <submittedName>
        <fullName evidence="7">Uncharacterized protein</fullName>
    </submittedName>
</protein>
<reference evidence="7" key="1">
    <citation type="submission" date="2021-05" db="EMBL/GenBank/DDBJ databases">
        <title>The genome of the haptophyte Pavlova lutheri (Diacronema luteri, Pavlovales) - a model for lipid biosynthesis in eukaryotic algae.</title>
        <authorList>
            <person name="Hulatt C.J."/>
            <person name="Posewitz M.C."/>
        </authorList>
    </citation>
    <scope>NUCLEOTIDE SEQUENCE</scope>
    <source>
        <strain evidence="7">NIVA-4/92</strain>
    </source>
</reference>
<dbReference type="OMA" id="METYRAN"/>
<sequence length="817" mass="86023">MDGDDETEGPGRRFRSERETGADLPPFAGYAAAGDKRAFDEYRAPGGRDEFGRDLMPPPGRHEGLGARGTSDGGGEHEHRGDDEEEGGRRRHSMDGGGGGKRQRYGGDWEGGAGGYGGGGGGGYRPGGGRGGRSAPPPYYGGGGGGGGARGGAAGRPMRPAHAARERGGAPHGGGSGMLSYKAFMAQLDDDVTPSAAEAGYEGYKAEYAKQQLQQFFEDCEYRAWFRERYHPTVLERRAPERRRHAADAASRFCADLSAGLHARADELVDVAALRAHIAEASDADAADAGAAGADAEVDSDSREQGGGGGGDGSTDGGGGYGGGGGRARGGSGGKREPSLGLVYLRAPLLAGATRADVDELARACGRERVATLPDGSATAVAEAGSGFIALLLGDPYESAPSSELMPTVDAHDNADARTMAVDGSMGAPRDADERAPAADGALRAAAPRVRDAWALYDSRRSAESARDRLDGACLALSTGSAPLSAELTLSRPWRLSMQMDGLSPDAVQRASDSLATLARELDASAGLRPGASALDASGDAALPPSGIERFDAIARYLREAHAVHCHGARLCVLTDELHNLCGPCYLPGRLKALGLARAQQGSDEWVADFSRATDSAIRYLHAVRALDERYAALVDEAVGKFYADNCVEETEGRFLCPLSGKRFKAAEFVRKHIDNKHADALAAVRERALAAKYLELFLLDPHKPPQAHRTVLRGAFAQKALQRALAASGGRRQPERSSYGERGGYERGGSYERGSYERGTFERGGGYERGNGADREPTGAPYRDPRALRQYVDLDAPDVDDFARSGTLERKPIVYD</sequence>
<comment type="subcellular location">
    <subcellularLocation>
        <location evidence="1">Nucleus</location>
    </subcellularLocation>
</comment>
<evidence type="ECO:0000313" key="7">
    <source>
        <dbReference type="EMBL" id="KAG8469609.1"/>
    </source>
</evidence>
<dbReference type="InterPro" id="IPR039727">
    <property type="entry name" value="SE/Ars2"/>
</dbReference>
<evidence type="ECO:0000256" key="3">
    <source>
        <dbReference type="ARBA" id="ARBA00023242"/>
    </source>
</evidence>
<proteinExistence type="inferred from homology"/>
<dbReference type="InterPro" id="IPR021933">
    <property type="entry name" value="SERRATE/Ars2_N"/>
</dbReference>
<feature type="compositionally biased region" description="Basic and acidic residues" evidence="4">
    <location>
        <begin position="802"/>
        <end position="817"/>
    </location>
</feature>
<feature type="compositionally biased region" description="Gly residues" evidence="4">
    <location>
        <begin position="140"/>
        <end position="154"/>
    </location>
</feature>
<keyword evidence="8" id="KW-1185">Reference proteome</keyword>
<feature type="region of interest" description="Disordered" evidence="4">
    <location>
        <begin position="285"/>
        <end position="337"/>
    </location>
</feature>
<feature type="domain" description="SERRATE/Ars2 N-terminal" evidence="6">
    <location>
        <begin position="182"/>
        <end position="263"/>
    </location>
</feature>
<evidence type="ECO:0000256" key="4">
    <source>
        <dbReference type="SAM" id="MobiDB-lite"/>
    </source>
</evidence>
<dbReference type="AlphaFoldDB" id="A0A8J5Y1D9"/>
<name>A0A8J5Y1D9_DIALT</name>
<dbReference type="PANTHER" id="PTHR13165:SF0">
    <property type="entry name" value="SERRATE RNA EFFECTOR MOLECULE HOMOLOG"/>
    <property type="match status" value="1"/>
</dbReference>
<dbReference type="PANTHER" id="PTHR13165">
    <property type="entry name" value="ARSENITE-RESISTANCE PROTEIN 2"/>
    <property type="match status" value="1"/>
</dbReference>
<feature type="compositionally biased region" description="Basic and acidic residues" evidence="4">
    <location>
        <begin position="733"/>
        <end position="746"/>
    </location>
</feature>
<organism evidence="7 8">
    <name type="scientific">Diacronema lutheri</name>
    <name type="common">Unicellular marine alga</name>
    <name type="synonym">Monochrysis lutheri</name>
    <dbReference type="NCBI Taxonomy" id="2081491"/>
    <lineage>
        <taxon>Eukaryota</taxon>
        <taxon>Haptista</taxon>
        <taxon>Haptophyta</taxon>
        <taxon>Pavlovophyceae</taxon>
        <taxon>Pavlovales</taxon>
        <taxon>Pavlovaceae</taxon>
        <taxon>Diacronema</taxon>
    </lineage>
</organism>
<feature type="compositionally biased region" description="Gly residues" evidence="4">
    <location>
        <begin position="108"/>
        <end position="132"/>
    </location>
</feature>
<feature type="compositionally biased region" description="Basic and acidic residues" evidence="4">
    <location>
        <begin position="772"/>
        <end position="788"/>
    </location>
</feature>
<feature type="domain" description="SERRATE/Ars2 C-terminal" evidence="5">
    <location>
        <begin position="636"/>
        <end position="748"/>
    </location>
</feature>
<evidence type="ECO:0000256" key="2">
    <source>
        <dbReference type="ARBA" id="ARBA00005407"/>
    </source>
</evidence>
<feature type="region of interest" description="Disordered" evidence="4">
    <location>
        <begin position="1"/>
        <end position="175"/>
    </location>
</feature>
<feature type="region of interest" description="Disordered" evidence="4">
    <location>
        <begin position="727"/>
        <end position="817"/>
    </location>
</feature>
<evidence type="ECO:0000313" key="8">
    <source>
        <dbReference type="Proteomes" id="UP000751190"/>
    </source>
</evidence>
<feature type="compositionally biased region" description="Gly residues" evidence="4">
    <location>
        <begin position="305"/>
        <end position="333"/>
    </location>
</feature>
<dbReference type="OrthoDB" id="342064at2759"/>
<evidence type="ECO:0000259" key="6">
    <source>
        <dbReference type="Pfam" id="PF12066"/>
    </source>
</evidence>
<dbReference type="Pfam" id="PF04959">
    <property type="entry name" value="ARS2"/>
    <property type="match status" value="1"/>
</dbReference>